<evidence type="ECO:0000256" key="4">
    <source>
        <dbReference type="ARBA" id="ARBA00022833"/>
    </source>
</evidence>
<sequence>MELQHFSHHHPLILSDERIENEIDCNACDEPITGLTYSCILCKFNLHKWCSELPRQLHIPPLHPHTLTLSPETFLNEFLCSFCHRNDFGFRYNCSTESCQFNLHVQCASLPDPNHAFQFHDQKTYLLVSSASTNFDQIDSVSINYDEPSEKTTRLMEHLSRITQHRPKPFGDEDSPLCYVCGEPCRGPTLQSFDDNDNKTYLHVRCALLPLTIDKKSRHRHQFTLVPPIQEDDNSDESYCDICEQERDPRKYWVYCCDCKPNLVCHISCANTELTPPVNLFSSCALYVNVIKRIKETRWEIIVSSLNNVSRSLKVGEEFLSKKKVFLEMKEVRLTEREKEKDMKLSELEHRCHRHPLRLFNEDKNEAILCNGCQQPISGLTYICNKCKFYLHKSCAELPYEIWHMLHQEHPLSLTAQEHEFKCRVCDFDCTGLSFCCEICGFEVELQCASIHDEYNHEGHEHVLSLIRYKRHKNLVLPVKIQGKEKVRSGYEPPCNACGDPCEGLAFECFGCKFQLHIKCATAPPSTKLKCHRHSLVLTYSVVENPEEEYVCDACETDRKPNLWAYKCAEGCDFVAHVSCWNQP</sequence>
<dbReference type="InterPro" id="IPR001965">
    <property type="entry name" value="Znf_PHD"/>
</dbReference>
<evidence type="ECO:0000256" key="1">
    <source>
        <dbReference type="ARBA" id="ARBA00022723"/>
    </source>
</evidence>
<dbReference type="InterPro" id="IPR004146">
    <property type="entry name" value="DC1"/>
</dbReference>
<dbReference type="PANTHER" id="PTHR32410">
    <property type="entry name" value="CYSTEINE/HISTIDINE-RICH C1 DOMAIN FAMILY PROTEIN"/>
    <property type="match status" value="1"/>
</dbReference>
<dbReference type="PANTHER" id="PTHR32410:SF216">
    <property type="entry name" value="PHORBOL-ESTER_DAG-TYPE DOMAIN-CONTAINING PROTEIN"/>
    <property type="match status" value="1"/>
</dbReference>
<dbReference type="InterPro" id="IPR046349">
    <property type="entry name" value="C1-like_sf"/>
</dbReference>
<dbReference type="InterPro" id="IPR053192">
    <property type="entry name" value="Vacuole_Formation_Reg"/>
</dbReference>
<evidence type="ECO:0000313" key="8">
    <source>
        <dbReference type="Proteomes" id="UP000306102"/>
    </source>
</evidence>
<feature type="domain" description="Zinc finger PHD-type" evidence="6">
    <location>
        <begin position="494"/>
        <end position="556"/>
    </location>
</feature>
<feature type="domain" description="Phorbol-ester/DAG-type" evidence="5">
    <location>
        <begin position="479"/>
        <end position="531"/>
    </location>
</feature>
<evidence type="ECO:0008006" key="9">
    <source>
        <dbReference type="Google" id="ProtNLM"/>
    </source>
</evidence>
<feature type="domain" description="Zinc finger PHD-type" evidence="6">
    <location>
        <begin position="24"/>
        <end position="84"/>
    </location>
</feature>
<organism evidence="7 8">
    <name type="scientific">Camellia sinensis var. sinensis</name>
    <name type="common">China tea</name>
    <dbReference type="NCBI Taxonomy" id="542762"/>
    <lineage>
        <taxon>Eukaryota</taxon>
        <taxon>Viridiplantae</taxon>
        <taxon>Streptophyta</taxon>
        <taxon>Embryophyta</taxon>
        <taxon>Tracheophyta</taxon>
        <taxon>Spermatophyta</taxon>
        <taxon>Magnoliopsida</taxon>
        <taxon>eudicotyledons</taxon>
        <taxon>Gunneridae</taxon>
        <taxon>Pentapetalae</taxon>
        <taxon>asterids</taxon>
        <taxon>Ericales</taxon>
        <taxon>Theaceae</taxon>
        <taxon>Camellia</taxon>
    </lineage>
</organism>
<evidence type="ECO:0000313" key="7">
    <source>
        <dbReference type="EMBL" id="THF97384.1"/>
    </source>
</evidence>
<evidence type="ECO:0000256" key="3">
    <source>
        <dbReference type="ARBA" id="ARBA00022771"/>
    </source>
</evidence>
<dbReference type="AlphaFoldDB" id="A0A4S4D4V4"/>
<evidence type="ECO:0000259" key="5">
    <source>
        <dbReference type="SMART" id="SM00109"/>
    </source>
</evidence>
<feature type="domain" description="Zinc finger PHD-type" evidence="6">
    <location>
        <begin position="369"/>
        <end position="427"/>
    </location>
</feature>
<evidence type="ECO:0000259" key="6">
    <source>
        <dbReference type="SMART" id="SM00249"/>
    </source>
</evidence>
<dbReference type="SMART" id="SM00249">
    <property type="entry name" value="PHD"/>
    <property type="match status" value="4"/>
</dbReference>
<dbReference type="SUPFAM" id="SSF57889">
    <property type="entry name" value="Cysteine-rich domain"/>
    <property type="match status" value="4"/>
</dbReference>
<proteinExistence type="predicted"/>
<comment type="caution">
    <text evidence="7">The sequence shown here is derived from an EMBL/GenBank/DDBJ whole genome shotgun (WGS) entry which is preliminary data.</text>
</comment>
<dbReference type="Pfam" id="PF03107">
    <property type="entry name" value="C1_2"/>
    <property type="match status" value="4"/>
</dbReference>
<dbReference type="Proteomes" id="UP000306102">
    <property type="component" value="Unassembled WGS sequence"/>
</dbReference>
<keyword evidence="1" id="KW-0479">Metal-binding</keyword>
<dbReference type="SMART" id="SM00109">
    <property type="entry name" value="C1"/>
    <property type="match status" value="3"/>
</dbReference>
<keyword evidence="8" id="KW-1185">Reference proteome</keyword>
<evidence type="ECO:0000256" key="2">
    <source>
        <dbReference type="ARBA" id="ARBA00022737"/>
    </source>
</evidence>
<keyword evidence="2" id="KW-0677">Repeat</keyword>
<accession>A0A4S4D4V4</accession>
<dbReference type="GO" id="GO:0008270">
    <property type="term" value="F:zinc ion binding"/>
    <property type="evidence" value="ECO:0007669"/>
    <property type="project" value="UniProtKB-KW"/>
</dbReference>
<reference evidence="7 8" key="1">
    <citation type="journal article" date="2018" name="Proc. Natl. Acad. Sci. U.S.A.">
        <title>Draft genome sequence of Camellia sinensis var. sinensis provides insights into the evolution of the tea genome and tea quality.</title>
        <authorList>
            <person name="Wei C."/>
            <person name="Yang H."/>
            <person name="Wang S."/>
            <person name="Zhao J."/>
            <person name="Liu C."/>
            <person name="Gao L."/>
            <person name="Xia E."/>
            <person name="Lu Y."/>
            <person name="Tai Y."/>
            <person name="She G."/>
            <person name="Sun J."/>
            <person name="Cao H."/>
            <person name="Tong W."/>
            <person name="Gao Q."/>
            <person name="Li Y."/>
            <person name="Deng W."/>
            <person name="Jiang X."/>
            <person name="Wang W."/>
            <person name="Chen Q."/>
            <person name="Zhang S."/>
            <person name="Li H."/>
            <person name="Wu J."/>
            <person name="Wang P."/>
            <person name="Li P."/>
            <person name="Shi C."/>
            <person name="Zheng F."/>
            <person name="Jian J."/>
            <person name="Huang B."/>
            <person name="Shan D."/>
            <person name="Shi M."/>
            <person name="Fang C."/>
            <person name="Yue Y."/>
            <person name="Li F."/>
            <person name="Li D."/>
            <person name="Wei S."/>
            <person name="Han B."/>
            <person name="Jiang C."/>
            <person name="Yin Y."/>
            <person name="Xia T."/>
            <person name="Zhang Z."/>
            <person name="Bennetzen J.L."/>
            <person name="Zhao S."/>
            <person name="Wan X."/>
        </authorList>
    </citation>
    <scope>NUCLEOTIDE SEQUENCE [LARGE SCALE GENOMIC DNA]</scope>
    <source>
        <strain evidence="8">cv. Shuchazao</strain>
        <tissue evidence="7">Leaf</tissue>
    </source>
</reference>
<name>A0A4S4D4V4_CAMSN</name>
<protein>
    <recommendedName>
        <fullName evidence="9">Phorbol-ester/DAG-type domain-containing protein</fullName>
    </recommendedName>
</protein>
<feature type="domain" description="Phorbol-ester/DAG-type" evidence="5">
    <location>
        <begin position="353"/>
        <end position="401"/>
    </location>
</feature>
<dbReference type="EMBL" id="SDRB02012555">
    <property type="protein sequence ID" value="THF97384.1"/>
    <property type="molecule type" value="Genomic_DNA"/>
</dbReference>
<keyword evidence="3" id="KW-0863">Zinc-finger</keyword>
<gene>
    <name evidence="7" type="ORF">TEA_023741</name>
</gene>
<dbReference type="InterPro" id="IPR002219">
    <property type="entry name" value="PKC_DAG/PE"/>
</dbReference>
<feature type="domain" description="Phorbol-ester/DAG-type" evidence="5">
    <location>
        <begin position="8"/>
        <end position="56"/>
    </location>
</feature>
<feature type="domain" description="Zinc finger PHD-type" evidence="6">
    <location>
        <begin position="239"/>
        <end position="288"/>
    </location>
</feature>
<keyword evidence="4" id="KW-0862">Zinc</keyword>